<dbReference type="InterPro" id="IPR000008">
    <property type="entry name" value="C2_dom"/>
</dbReference>
<dbReference type="SUPFAM" id="SSF49562">
    <property type="entry name" value="C2 domain (Calcium/lipid-binding domain, CaLB)"/>
    <property type="match status" value="1"/>
</dbReference>
<organism evidence="3">
    <name type="scientific">Xenopsylla cheopis</name>
    <name type="common">Oriental rat flea</name>
    <name type="synonym">Pulex cheopis</name>
    <dbReference type="NCBI Taxonomy" id="163159"/>
    <lineage>
        <taxon>Eukaryota</taxon>
        <taxon>Metazoa</taxon>
        <taxon>Ecdysozoa</taxon>
        <taxon>Arthropoda</taxon>
        <taxon>Hexapoda</taxon>
        <taxon>Insecta</taxon>
        <taxon>Pterygota</taxon>
        <taxon>Neoptera</taxon>
        <taxon>Endopterygota</taxon>
        <taxon>Siphonaptera</taxon>
        <taxon>Pulicidae</taxon>
        <taxon>Xenopsyllinae</taxon>
        <taxon>Xenopsylla</taxon>
    </lineage>
</organism>
<accession>A0A6M2DTN1</accession>
<name>A0A6M2DTN1_XENCH</name>
<dbReference type="Gene3D" id="2.60.40.150">
    <property type="entry name" value="C2 domain"/>
    <property type="match status" value="1"/>
</dbReference>
<dbReference type="InterPro" id="IPR035892">
    <property type="entry name" value="C2_domain_sf"/>
</dbReference>
<feature type="compositionally biased region" description="Acidic residues" evidence="1">
    <location>
        <begin position="431"/>
        <end position="441"/>
    </location>
</feature>
<feature type="domain" description="C2" evidence="2">
    <location>
        <begin position="78"/>
        <end position="143"/>
    </location>
</feature>
<feature type="region of interest" description="Disordered" evidence="1">
    <location>
        <begin position="231"/>
        <end position="261"/>
    </location>
</feature>
<dbReference type="AlphaFoldDB" id="A0A6M2DTN1"/>
<evidence type="ECO:0000256" key="1">
    <source>
        <dbReference type="SAM" id="MobiDB-lite"/>
    </source>
</evidence>
<dbReference type="Pfam" id="PF00168">
    <property type="entry name" value="C2"/>
    <property type="match status" value="2"/>
</dbReference>
<feature type="region of interest" description="Disordered" evidence="1">
    <location>
        <begin position="392"/>
        <end position="455"/>
    </location>
</feature>
<feature type="compositionally biased region" description="Basic and acidic residues" evidence="1">
    <location>
        <begin position="237"/>
        <end position="260"/>
    </location>
</feature>
<feature type="compositionally biased region" description="Low complexity" evidence="1">
    <location>
        <begin position="313"/>
        <end position="326"/>
    </location>
</feature>
<feature type="domain" description="C2" evidence="2">
    <location>
        <begin position="528"/>
        <end position="579"/>
    </location>
</feature>
<reference evidence="3" key="1">
    <citation type="submission" date="2020-03" db="EMBL/GenBank/DDBJ databases">
        <title>Transcriptomic Profiling of the Digestive Tract of the Rat Flea, Xenopsylla cheopis, Following Blood Feeding and Infection with Yersinia pestis.</title>
        <authorList>
            <person name="Bland D.M."/>
            <person name="Martens C.A."/>
            <person name="Virtaneva K."/>
            <person name="Kanakabandi K."/>
            <person name="Long D."/>
            <person name="Rosenke R."/>
            <person name="Saturday G.A."/>
            <person name="Hoyt F.H."/>
            <person name="Bruno D.P."/>
            <person name="Ribeiro J.M.C."/>
            <person name="Hinnebusch J."/>
        </authorList>
    </citation>
    <scope>NUCLEOTIDE SEQUENCE</scope>
</reference>
<proteinExistence type="predicted"/>
<feature type="compositionally biased region" description="Basic and acidic residues" evidence="1">
    <location>
        <begin position="396"/>
        <end position="410"/>
    </location>
</feature>
<dbReference type="CDD" id="cd00030">
    <property type="entry name" value="C2"/>
    <property type="match status" value="1"/>
</dbReference>
<feature type="region of interest" description="Disordered" evidence="1">
    <location>
        <begin position="304"/>
        <end position="326"/>
    </location>
</feature>
<sequence length="582" mass="66276">MSTSGVTSFMNVPNSLTNMTSGIKMNLSSITKTLTNITTDLTNNASSMTTNNMTLSKTVNHEPEIGFTVDLNHREKDIIVTVVRGRHLPTKFGIKQVKGYFLKVKLYPGQKKYESEVFPLNSSELFFNEVFKFNISKDPNKVIDKDSSSKFEKFGQKFIQKFGQKTRTDDLQRSKEEAILSPNDVMDLNGYFVTITLCASMSDLIITENTYKAFKKTVDSYCETLIEKKNGNKKSKKENEKEANKKDKQTPERPTIDSKRTIGTVTCTLTNIFDRKSLERGGNTNRSKEIWKVIKDIREMRESLNGRQSNDVSPTSPNYSNSSNFFGGTPNVDGAAFRRCSVLDTSKGQVQISLSYGEKLQPPKTDEEEEKTESAFSRKSLSRFSLRRFLSQESQTDSKVDKEPVKEAVKESNQNQQIQKPANPFDRIITDVEDSDSEGEDNASNPFRNEGNEDSSNDVMNYLTVRVERIKCSRKVRDDLDLCGGHLYLKSYIADDDRKLVSLQCPKFVLTSLSRHFDPLRSSLAYPCDEVNLQYTSVKICLYNKDRLKKRTLLGSIKISEQEINELKSTRNQVFTKWYCIV</sequence>
<feature type="compositionally biased region" description="Polar residues" evidence="1">
    <location>
        <begin position="411"/>
        <end position="420"/>
    </location>
</feature>
<feature type="region of interest" description="Disordered" evidence="1">
    <location>
        <begin position="354"/>
        <end position="377"/>
    </location>
</feature>
<protein>
    <submittedName>
        <fullName evidence="3">Putative c2 domain protein</fullName>
    </submittedName>
</protein>
<evidence type="ECO:0000259" key="2">
    <source>
        <dbReference type="Pfam" id="PF00168"/>
    </source>
</evidence>
<evidence type="ECO:0000313" key="3">
    <source>
        <dbReference type="EMBL" id="NOV48498.1"/>
    </source>
</evidence>
<dbReference type="EMBL" id="GIIL01004772">
    <property type="protein sequence ID" value="NOV48498.1"/>
    <property type="molecule type" value="Transcribed_RNA"/>
</dbReference>